<dbReference type="Proteomes" id="UP000198636">
    <property type="component" value="Unassembled WGS sequence"/>
</dbReference>
<keyword evidence="2" id="KW-1185">Reference proteome</keyword>
<dbReference type="InterPro" id="IPR011055">
    <property type="entry name" value="Dup_hybrid_motif"/>
</dbReference>
<protein>
    <submittedName>
        <fullName evidence="1">Uncharacterized protein</fullName>
    </submittedName>
</protein>
<dbReference type="Gene3D" id="2.70.70.10">
    <property type="entry name" value="Glucose Permease (Domain IIA)"/>
    <property type="match status" value="1"/>
</dbReference>
<proteinExistence type="predicted"/>
<accession>A0A1G5FDH5</accession>
<gene>
    <name evidence="1" type="ORF">SAMN03080606_01383</name>
</gene>
<dbReference type="AlphaFoldDB" id="A0A1G5FDH5"/>
<reference evidence="1 2" key="1">
    <citation type="submission" date="2016-10" db="EMBL/GenBank/DDBJ databases">
        <authorList>
            <person name="de Groot N.N."/>
        </authorList>
    </citation>
    <scope>NUCLEOTIDE SEQUENCE [LARGE SCALE GENOMIC DNA]</scope>
    <source>
        <strain evidence="1 2">DSM 18978</strain>
    </source>
</reference>
<dbReference type="STRING" id="1120976.SAMN03080606_01383"/>
<sequence length="78" mass="8284">MNEASPSLVLDKGIIVGFTGNTGDVWPKPTPENPLAGTHLHFDVNNQGKNSSLGPSDTVNPQKFFPSITFSGKTSDLD</sequence>
<dbReference type="RefSeq" id="WP_176758897.1">
    <property type="nucleotide sequence ID" value="NZ_FMUS01000007.1"/>
</dbReference>
<evidence type="ECO:0000313" key="1">
    <source>
        <dbReference type="EMBL" id="SCY37315.1"/>
    </source>
</evidence>
<organism evidence="1 2">
    <name type="scientific">Alkaliphilus peptidifermentans DSM 18978</name>
    <dbReference type="NCBI Taxonomy" id="1120976"/>
    <lineage>
        <taxon>Bacteria</taxon>
        <taxon>Bacillati</taxon>
        <taxon>Bacillota</taxon>
        <taxon>Clostridia</taxon>
        <taxon>Peptostreptococcales</taxon>
        <taxon>Natronincolaceae</taxon>
        <taxon>Alkaliphilus</taxon>
    </lineage>
</organism>
<dbReference type="EMBL" id="FMUS01000007">
    <property type="protein sequence ID" value="SCY37315.1"/>
    <property type="molecule type" value="Genomic_DNA"/>
</dbReference>
<evidence type="ECO:0000313" key="2">
    <source>
        <dbReference type="Proteomes" id="UP000198636"/>
    </source>
</evidence>
<name>A0A1G5FDH5_9FIRM</name>